<dbReference type="Gene3D" id="3.30.200.20">
    <property type="entry name" value="Phosphorylase Kinase, domain 1"/>
    <property type="match status" value="1"/>
</dbReference>
<dbReference type="Gene3D" id="1.10.510.10">
    <property type="entry name" value="Transferase(Phosphotransferase) domain 1"/>
    <property type="match status" value="1"/>
</dbReference>
<dbReference type="InterPro" id="IPR001005">
    <property type="entry name" value="SANT/Myb"/>
</dbReference>
<dbReference type="PROSITE" id="PS51294">
    <property type="entry name" value="HTH_MYB"/>
    <property type="match status" value="2"/>
</dbReference>
<dbReference type="Pfam" id="PF03171">
    <property type="entry name" value="2OG-FeII_Oxy"/>
    <property type="match status" value="1"/>
</dbReference>
<feature type="domain" description="Myb-like" evidence="28">
    <location>
        <begin position="62"/>
        <end position="112"/>
    </location>
</feature>
<dbReference type="GO" id="GO:0003700">
    <property type="term" value="F:DNA-binding transcription factor activity"/>
    <property type="evidence" value="ECO:0007669"/>
    <property type="project" value="UniProtKB-ARBA"/>
</dbReference>
<keyword evidence="26" id="KW-1133">Transmembrane helix</keyword>
<evidence type="ECO:0000256" key="11">
    <source>
        <dbReference type="ARBA" id="ARBA00022777"/>
    </source>
</evidence>
<dbReference type="PROSITE" id="PS50090">
    <property type="entry name" value="MYB_LIKE"/>
    <property type="match status" value="2"/>
</dbReference>
<sequence>MVRSPCCEKAHTNKGAWTKEEDERLVAYIRAHGEGCWRSLPQAAGLLRCGKSCRRRWINYLRPDLKHGNFTPDEDSLIVKLHAALGNKWSLIAARLPGRAGNEIKNYWNKHLTATITTTQVVKAAKAAPRCPDLNLDLCISPPSPPDLNLDLCISPPAPLPFKAAPRCPDLNLELCIKEEEEEEDVKPVVKLQALATSLRALPLEFVRPEQEQPGATTFRGPAAPEAPVIDMSEPGCGARMADAAREWGLFQVVNHGVPAAAVAELQRVGRAFFALPQAEKERYAMDPASGRIEGYGTKLQRDLDGKKTWNDFFFHVVAPPALVDHGVWPASPAGYRAANEEYCGHMMRLTRALFGHLSLGLGLEEGAMAEAFGGDELVFLQKINLYPPCPQPELTLGVAPHTDMSTLTVLVPNEVQGLQLFRDGHWYDVKHIFSNGKYKAVLHRTTVNKDKTRMSWPVFVEPPRELVVGPHPQLVTDESPAKYKAKKYKDYQYCKINKLPIGFEVPSNGCELPLSCGALGLCTPKGCTCPPLFAASQDGGCAPSDGSTALSVGSCNGGGSAGGNSSPASYASLGNGHELGSFVSTNVTGGSDKLGYIKVLSSKSNGVAYHANKFAAPDMAGRNISSCQALCTSNCSCLGYFYVESSLSCYLVQHELGSFISTNVTGGSDKLGYIKVLSSQSQGASKGSSSNSTLIAILLPTIVAFVLIVVVSAVVITSWRKEEGRRSGRDLQLRRQRSPSDSTHLVREIKDDGGDDIVIPGLPTRFTHEEIEDMTNSFRIKIGAGGFGAVYKGVLPDGSLVAVKKIEGVGMQGKREFCTEIAVIGNIHHVNLVRLRGFCTEGQRRLLVYEYMNRGSLDRSLFRPTGPQLLDWKERMDVAVGAARGLAYLHFGCDQRIIHCDVKPENILLADGGLVKIADFGLAKFLTPEQSGLFTTMRGTRGYLAPEWLSNAPITDRTDVYSFGMVLLELVRGRKNRSEHVSDNGGEASSSSNGTTGSSSKSDYFPLAALEAHEAGQYAALADPRLQGKVNAKEVERVVKVALCCLHEDPHLRPSMAVVVGMLEGTMDLKEPCVQSLGFLRLYGRGFAGSAAGGSSDPNHMGSAGDRSGTTTLTTMSGWPSYMSSSQLSGPR</sequence>
<dbReference type="FunFam" id="3.30.200.20:FF:000178">
    <property type="entry name" value="serine/threonine-protein kinase PBS1-like"/>
    <property type="match status" value="1"/>
</dbReference>
<evidence type="ECO:0000256" key="18">
    <source>
        <dbReference type="ARBA" id="ARBA00023125"/>
    </source>
</evidence>
<feature type="domain" description="Fe2OG dioxygenase" evidence="30">
    <location>
        <begin position="377"/>
        <end position="463"/>
    </location>
</feature>
<dbReference type="FunFam" id="1.10.10.60:FF:000001">
    <property type="entry name" value="MYB-related transcription factor"/>
    <property type="match status" value="1"/>
</dbReference>
<organism evidence="31 32">
    <name type="scientific">Eragrostis curvula</name>
    <name type="common">weeping love grass</name>
    <dbReference type="NCBI Taxonomy" id="38414"/>
    <lineage>
        <taxon>Eukaryota</taxon>
        <taxon>Viridiplantae</taxon>
        <taxon>Streptophyta</taxon>
        <taxon>Embryophyta</taxon>
        <taxon>Tracheophyta</taxon>
        <taxon>Spermatophyta</taxon>
        <taxon>Magnoliopsida</taxon>
        <taxon>Liliopsida</taxon>
        <taxon>Poales</taxon>
        <taxon>Poaceae</taxon>
        <taxon>PACMAD clade</taxon>
        <taxon>Chloridoideae</taxon>
        <taxon>Eragrostideae</taxon>
        <taxon>Eragrostidinae</taxon>
        <taxon>Eragrostis</taxon>
    </lineage>
</organism>
<evidence type="ECO:0000256" key="2">
    <source>
        <dbReference type="ARBA" id="ARBA00004123"/>
    </source>
</evidence>
<dbReference type="OrthoDB" id="1530339at2759"/>
<dbReference type="SMART" id="SM00220">
    <property type="entry name" value="S_TKc"/>
    <property type="match status" value="1"/>
</dbReference>
<dbReference type="AlphaFoldDB" id="A0A5J9UYG2"/>
<dbReference type="GO" id="GO:0005524">
    <property type="term" value="F:ATP binding"/>
    <property type="evidence" value="ECO:0007669"/>
    <property type="project" value="UniProtKB-UniRule"/>
</dbReference>
<keyword evidence="14" id="KW-0223">Dioxygenase</keyword>
<keyword evidence="15" id="KW-0560">Oxidoreductase</keyword>
<feature type="domain" description="Myb-like" evidence="28">
    <location>
        <begin position="9"/>
        <end position="61"/>
    </location>
</feature>
<evidence type="ECO:0000256" key="15">
    <source>
        <dbReference type="ARBA" id="ARBA00023002"/>
    </source>
</evidence>
<feature type="region of interest" description="Disordered" evidence="25">
    <location>
        <begin position="979"/>
        <end position="1001"/>
    </location>
</feature>
<reference evidence="31 32" key="1">
    <citation type="journal article" date="2019" name="Sci. Rep.">
        <title>A high-quality genome of Eragrostis curvula grass provides insights into Poaceae evolution and supports new strategies to enhance forage quality.</title>
        <authorList>
            <person name="Carballo J."/>
            <person name="Santos B.A.C.M."/>
            <person name="Zappacosta D."/>
            <person name="Garbus I."/>
            <person name="Selva J.P."/>
            <person name="Gallo C.A."/>
            <person name="Diaz A."/>
            <person name="Albertini E."/>
            <person name="Caccamo M."/>
            <person name="Echenique V."/>
        </authorList>
    </citation>
    <scope>NUCLEOTIDE SEQUENCE [LARGE SCALE GENOMIC DNA]</scope>
    <source>
        <strain evidence="32">cv. Victoria</strain>
        <tissue evidence="31">Leaf</tissue>
    </source>
</reference>
<dbReference type="GO" id="GO:0046872">
    <property type="term" value="F:metal ion binding"/>
    <property type="evidence" value="ECO:0007669"/>
    <property type="project" value="UniProtKB-KW"/>
</dbReference>
<feature type="domain" description="HTH myb-type" evidence="29">
    <location>
        <begin position="9"/>
        <end position="61"/>
    </location>
</feature>
<name>A0A5J9UYG2_9POAL</name>
<keyword evidence="7" id="KW-0732">Signal</keyword>
<evidence type="ECO:0000256" key="12">
    <source>
        <dbReference type="ARBA" id="ARBA00022840"/>
    </source>
</evidence>
<dbReference type="GO" id="GO:0004672">
    <property type="term" value="F:protein kinase activity"/>
    <property type="evidence" value="ECO:0007669"/>
    <property type="project" value="InterPro"/>
</dbReference>
<dbReference type="InterPro" id="IPR051343">
    <property type="entry name" value="G-type_lectin_kinases/EP1-like"/>
</dbReference>
<evidence type="ECO:0000259" key="29">
    <source>
        <dbReference type="PROSITE" id="PS51294"/>
    </source>
</evidence>
<proteinExistence type="inferred from homology"/>
<dbReference type="PROSITE" id="PS00107">
    <property type="entry name" value="PROTEIN_KINASE_ATP"/>
    <property type="match status" value="1"/>
</dbReference>
<keyword evidence="6" id="KW-0479">Metal-binding</keyword>
<keyword evidence="18" id="KW-0238">DNA-binding</keyword>
<keyword evidence="20" id="KW-0284">Flavonoid biosynthesis</keyword>
<evidence type="ECO:0000256" key="21">
    <source>
        <dbReference type="ARBA" id="ARBA00023242"/>
    </source>
</evidence>
<evidence type="ECO:0000313" key="31">
    <source>
        <dbReference type="EMBL" id="TVU28655.1"/>
    </source>
</evidence>
<dbReference type="EMBL" id="RWGY01000011">
    <property type="protein sequence ID" value="TVU28655.1"/>
    <property type="molecule type" value="Genomic_DNA"/>
</dbReference>
<evidence type="ECO:0000256" key="24">
    <source>
        <dbReference type="PROSITE-ProRule" id="PRU10141"/>
    </source>
</evidence>
<comment type="similarity">
    <text evidence="4">Belongs to the iron/ascorbate-dependent oxidoreductase family.</text>
</comment>
<dbReference type="GO" id="GO:0031418">
    <property type="term" value="F:L-ascorbic acid binding"/>
    <property type="evidence" value="ECO:0007669"/>
    <property type="project" value="UniProtKB-KW"/>
</dbReference>
<feature type="region of interest" description="Disordered" evidence="25">
    <location>
        <begin position="1093"/>
        <end position="1133"/>
    </location>
</feature>
<dbReference type="Pfam" id="PF00249">
    <property type="entry name" value="Myb_DNA-binding"/>
    <property type="match status" value="2"/>
</dbReference>
<dbReference type="FunFam" id="2.60.120.330:FF:000009">
    <property type="entry name" value="Flavonol synthase"/>
    <property type="match status" value="1"/>
</dbReference>
<dbReference type="PROSITE" id="PS51471">
    <property type="entry name" value="FE2OG_OXY"/>
    <property type="match status" value="1"/>
</dbReference>
<dbReference type="SUPFAM" id="SSF46689">
    <property type="entry name" value="Homeodomain-like"/>
    <property type="match status" value="1"/>
</dbReference>
<dbReference type="Gene3D" id="2.60.120.330">
    <property type="entry name" value="B-lactam Antibiotic, Isopenicillin N Synthase, Chain"/>
    <property type="match status" value="1"/>
</dbReference>
<keyword evidence="21" id="KW-0539">Nucleus</keyword>
<keyword evidence="26" id="KW-0472">Membrane</keyword>
<evidence type="ECO:0000259" key="30">
    <source>
        <dbReference type="PROSITE" id="PS51471"/>
    </source>
</evidence>
<dbReference type="SUPFAM" id="SSF56112">
    <property type="entry name" value="Protein kinase-like (PK-like)"/>
    <property type="match status" value="1"/>
</dbReference>
<feature type="compositionally biased region" description="Polar residues" evidence="25">
    <location>
        <begin position="1109"/>
        <end position="1133"/>
    </location>
</feature>
<dbReference type="InterPro" id="IPR044861">
    <property type="entry name" value="IPNS-like_FE2OG_OXY"/>
</dbReference>
<keyword evidence="17" id="KW-0805">Transcription regulation</keyword>
<evidence type="ECO:0000256" key="20">
    <source>
        <dbReference type="ARBA" id="ARBA00023241"/>
    </source>
</evidence>
<dbReference type="InterPro" id="IPR017930">
    <property type="entry name" value="Myb_dom"/>
</dbReference>
<dbReference type="InterPro" id="IPR026992">
    <property type="entry name" value="DIOX_N"/>
</dbReference>
<dbReference type="CDD" id="cd00167">
    <property type="entry name" value="SANT"/>
    <property type="match status" value="2"/>
</dbReference>
<evidence type="ECO:0000256" key="4">
    <source>
        <dbReference type="ARBA" id="ARBA00008056"/>
    </source>
</evidence>
<evidence type="ECO:0000256" key="16">
    <source>
        <dbReference type="ARBA" id="ARBA00023004"/>
    </source>
</evidence>
<evidence type="ECO:0000256" key="26">
    <source>
        <dbReference type="SAM" id="Phobius"/>
    </source>
</evidence>
<evidence type="ECO:0000256" key="10">
    <source>
        <dbReference type="ARBA" id="ARBA00022741"/>
    </source>
</evidence>
<dbReference type="FunFam" id="1.10.510.10:FF:000589">
    <property type="entry name" value="Serine/threonine-protein kinase"/>
    <property type="match status" value="1"/>
</dbReference>
<evidence type="ECO:0000256" key="5">
    <source>
        <dbReference type="ARBA" id="ARBA00022679"/>
    </source>
</evidence>
<comment type="catalytic activity">
    <reaction evidence="23">
        <text>a (2R,3S,4S)-leucoanthocyanidin + 2-oxoglutarate + O2 = a 4-H-anthocyanidin with a 3-hydroxy group + succinate + CO2 + 2 H2O</text>
        <dbReference type="Rhea" id="RHEA:54432"/>
        <dbReference type="ChEBI" id="CHEBI:15377"/>
        <dbReference type="ChEBI" id="CHEBI:15379"/>
        <dbReference type="ChEBI" id="CHEBI:16526"/>
        <dbReference type="ChEBI" id="CHEBI:16810"/>
        <dbReference type="ChEBI" id="CHEBI:30031"/>
        <dbReference type="ChEBI" id="CHEBI:138176"/>
        <dbReference type="ChEBI" id="CHEBI:138177"/>
        <dbReference type="EC" id="1.14.20.4"/>
    </reaction>
</comment>
<accession>A0A5J9UYG2</accession>
<keyword evidence="26" id="KW-0812">Transmembrane</keyword>
<evidence type="ECO:0000259" key="27">
    <source>
        <dbReference type="PROSITE" id="PS50011"/>
    </source>
</evidence>
<evidence type="ECO:0000256" key="23">
    <source>
        <dbReference type="ARBA" id="ARBA00052206"/>
    </source>
</evidence>
<evidence type="ECO:0000256" key="25">
    <source>
        <dbReference type="SAM" id="MobiDB-lite"/>
    </source>
</evidence>
<evidence type="ECO:0000259" key="28">
    <source>
        <dbReference type="PROSITE" id="PS50090"/>
    </source>
</evidence>
<dbReference type="GO" id="GO:1901141">
    <property type="term" value="P:regulation of lignin biosynthetic process"/>
    <property type="evidence" value="ECO:0007669"/>
    <property type="project" value="UniProtKB-ARBA"/>
</dbReference>
<dbReference type="Gramene" id="TVU28655">
    <property type="protein sequence ID" value="TVU28655"/>
    <property type="gene ID" value="EJB05_20182"/>
</dbReference>
<feature type="non-terminal residue" evidence="31">
    <location>
        <position position="1"/>
    </location>
</feature>
<evidence type="ECO:0000256" key="6">
    <source>
        <dbReference type="ARBA" id="ARBA00022723"/>
    </source>
</evidence>
<dbReference type="PANTHER" id="PTHR47976">
    <property type="entry name" value="G-TYPE LECTIN S-RECEPTOR-LIKE SERINE/THREONINE-PROTEIN KINASE SD2-5"/>
    <property type="match status" value="1"/>
</dbReference>
<evidence type="ECO:0000256" key="17">
    <source>
        <dbReference type="ARBA" id="ARBA00023015"/>
    </source>
</evidence>
<dbReference type="InterPro" id="IPR027443">
    <property type="entry name" value="IPNS-like_sf"/>
</dbReference>
<evidence type="ECO:0000256" key="7">
    <source>
        <dbReference type="ARBA" id="ARBA00022729"/>
    </source>
</evidence>
<dbReference type="Pfam" id="PF00069">
    <property type="entry name" value="Pkinase"/>
    <property type="match status" value="1"/>
</dbReference>
<dbReference type="PROSITE" id="PS50011">
    <property type="entry name" value="PROTEIN_KINASE_DOM"/>
    <property type="match status" value="1"/>
</dbReference>
<evidence type="ECO:0000256" key="8">
    <source>
        <dbReference type="ARBA" id="ARBA00022734"/>
    </source>
</evidence>
<dbReference type="InterPro" id="IPR008271">
    <property type="entry name" value="Ser/Thr_kinase_AS"/>
</dbReference>
<keyword evidence="12 24" id="KW-0067">ATP-binding</keyword>
<dbReference type="PANTHER" id="PTHR47976:SF60">
    <property type="entry name" value="RECEPTOR-LIKE SERINE_THREONINE-PROTEIN KINASE"/>
    <property type="match status" value="1"/>
</dbReference>
<evidence type="ECO:0000256" key="9">
    <source>
        <dbReference type="ARBA" id="ARBA00022737"/>
    </source>
</evidence>
<dbReference type="CDD" id="cd14066">
    <property type="entry name" value="STKc_IRAK"/>
    <property type="match status" value="1"/>
</dbReference>
<keyword evidence="11" id="KW-0418">Kinase</keyword>
<evidence type="ECO:0000256" key="1">
    <source>
        <dbReference type="ARBA" id="ARBA00001961"/>
    </source>
</evidence>
<evidence type="ECO:0000256" key="14">
    <source>
        <dbReference type="ARBA" id="ARBA00022964"/>
    </source>
</evidence>
<keyword evidence="5" id="KW-0808">Transferase</keyword>
<feature type="transmembrane region" description="Helical" evidence="26">
    <location>
        <begin position="695"/>
        <end position="720"/>
    </location>
</feature>
<dbReference type="Proteomes" id="UP000324897">
    <property type="component" value="Chromosome 1"/>
</dbReference>
<comment type="subcellular location">
    <subcellularLocation>
        <location evidence="2">Nucleus</location>
    </subcellularLocation>
</comment>
<keyword evidence="16" id="KW-0408">Iron</keyword>
<keyword evidence="19" id="KW-0804">Transcription</keyword>
<dbReference type="Gene3D" id="1.10.10.60">
    <property type="entry name" value="Homeodomain-like"/>
    <property type="match status" value="2"/>
</dbReference>
<dbReference type="GO" id="GO:0005634">
    <property type="term" value="C:nucleus"/>
    <property type="evidence" value="ECO:0007669"/>
    <property type="project" value="UniProtKB-SubCell"/>
</dbReference>
<dbReference type="GO" id="GO:0050589">
    <property type="term" value="F:leucocyanidin oxygenase activity"/>
    <property type="evidence" value="ECO:0007669"/>
    <property type="project" value="UniProtKB-EC"/>
</dbReference>
<feature type="domain" description="HTH myb-type" evidence="29">
    <location>
        <begin position="62"/>
        <end position="116"/>
    </location>
</feature>
<keyword evidence="32" id="KW-1185">Reference proteome</keyword>
<dbReference type="InterPro" id="IPR005123">
    <property type="entry name" value="Oxoglu/Fe-dep_dioxygenase_dom"/>
</dbReference>
<dbReference type="InterPro" id="IPR009057">
    <property type="entry name" value="Homeodomain-like_sf"/>
</dbReference>
<dbReference type="GO" id="GO:0009813">
    <property type="term" value="P:flavonoid biosynthetic process"/>
    <property type="evidence" value="ECO:0007669"/>
    <property type="project" value="UniProtKB-KW"/>
</dbReference>
<gene>
    <name evidence="31" type="ORF">EJB05_20182</name>
</gene>
<comment type="pathway">
    <text evidence="3">Pigment biosynthesis; anthocyanin biosynthesis.</text>
</comment>
<dbReference type="PROSITE" id="PS00108">
    <property type="entry name" value="PROTEIN_KINASE_ST"/>
    <property type="match status" value="1"/>
</dbReference>
<evidence type="ECO:0000313" key="32">
    <source>
        <dbReference type="Proteomes" id="UP000324897"/>
    </source>
</evidence>
<dbReference type="EC" id="1.14.20.4" evidence="22"/>
<dbReference type="InterPro" id="IPR017441">
    <property type="entry name" value="Protein_kinase_ATP_BS"/>
</dbReference>
<keyword evidence="8" id="KW-0430">Lectin</keyword>
<evidence type="ECO:0000256" key="13">
    <source>
        <dbReference type="ARBA" id="ARBA00022896"/>
    </source>
</evidence>
<comment type="caution">
    <text evidence="31">The sequence shown here is derived from an EMBL/GenBank/DDBJ whole genome shotgun (WGS) entry which is preliminary data.</text>
</comment>
<evidence type="ECO:0000256" key="19">
    <source>
        <dbReference type="ARBA" id="ARBA00023163"/>
    </source>
</evidence>
<feature type="compositionally biased region" description="Low complexity" evidence="25">
    <location>
        <begin position="984"/>
        <end position="1001"/>
    </location>
</feature>
<evidence type="ECO:0000256" key="3">
    <source>
        <dbReference type="ARBA" id="ARBA00004935"/>
    </source>
</evidence>
<dbReference type="SUPFAM" id="SSF51197">
    <property type="entry name" value="Clavaminate synthase-like"/>
    <property type="match status" value="1"/>
</dbReference>
<comment type="cofactor">
    <cofactor evidence="1">
        <name>L-ascorbate</name>
        <dbReference type="ChEBI" id="CHEBI:38290"/>
    </cofactor>
</comment>
<feature type="binding site" evidence="24">
    <location>
        <position position="806"/>
    </location>
    <ligand>
        <name>ATP</name>
        <dbReference type="ChEBI" id="CHEBI:30616"/>
    </ligand>
</feature>
<keyword evidence="10 24" id="KW-0547">Nucleotide-binding</keyword>
<dbReference type="SMART" id="SM00717">
    <property type="entry name" value="SANT"/>
    <property type="match status" value="2"/>
</dbReference>
<dbReference type="GO" id="GO:0046148">
    <property type="term" value="P:pigment biosynthetic process"/>
    <property type="evidence" value="ECO:0007669"/>
    <property type="project" value="UniProtKB-ARBA"/>
</dbReference>
<keyword evidence="13" id="KW-0847">Vitamin C</keyword>
<evidence type="ECO:0000256" key="22">
    <source>
        <dbReference type="ARBA" id="ARBA00039062"/>
    </source>
</evidence>
<feature type="domain" description="Protein kinase" evidence="27">
    <location>
        <begin position="777"/>
        <end position="1068"/>
    </location>
</feature>
<dbReference type="InterPro" id="IPR000719">
    <property type="entry name" value="Prot_kinase_dom"/>
</dbReference>
<dbReference type="GO" id="GO:0000976">
    <property type="term" value="F:transcription cis-regulatory region binding"/>
    <property type="evidence" value="ECO:0007669"/>
    <property type="project" value="UniProtKB-ARBA"/>
</dbReference>
<dbReference type="InterPro" id="IPR011009">
    <property type="entry name" value="Kinase-like_dom_sf"/>
</dbReference>
<dbReference type="Pfam" id="PF14226">
    <property type="entry name" value="DIOX_N"/>
    <property type="match status" value="1"/>
</dbReference>
<protein>
    <recommendedName>
        <fullName evidence="22">anthocyanidin synthase</fullName>
        <ecNumber evidence="22">1.14.20.4</ecNumber>
    </recommendedName>
</protein>
<keyword evidence="9" id="KW-0677">Repeat</keyword>